<dbReference type="Gene3D" id="3.40.50.300">
    <property type="entry name" value="P-loop containing nucleotide triphosphate hydrolases"/>
    <property type="match status" value="1"/>
</dbReference>
<dbReference type="CDD" id="cd04164">
    <property type="entry name" value="trmE"/>
    <property type="match status" value="1"/>
</dbReference>
<dbReference type="PRINTS" id="PR00326">
    <property type="entry name" value="GTP1OBG"/>
</dbReference>
<evidence type="ECO:0000313" key="14">
    <source>
        <dbReference type="Proteomes" id="UP000472755"/>
    </source>
</evidence>
<evidence type="ECO:0000256" key="3">
    <source>
        <dbReference type="ARBA" id="ARBA00022741"/>
    </source>
</evidence>
<dbReference type="InterPro" id="IPR006073">
    <property type="entry name" value="GTP-bd"/>
</dbReference>
<evidence type="ECO:0000256" key="6">
    <source>
        <dbReference type="HAMAP-Rule" id="MF_00379"/>
    </source>
</evidence>
<accession>A0A0D8IZ42</accession>
<dbReference type="AlphaFoldDB" id="A0A0D8IZ42"/>
<dbReference type="EMBL" id="WMZU01000028">
    <property type="protein sequence ID" value="MTS28486.1"/>
    <property type="molecule type" value="Genomic_DNA"/>
</dbReference>
<dbReference type="GO" id="GO:0005525">
    <property type="term" value="F:GTP binding"/>
    <property type="evidence" value="ECO:0007669"/>
    <property type="project" value="UniProtKB-UniRule"/>
</dbReference>
<comment type="caution">
    <text evidence="6">Lacks conserved residue(s) required for the propagation of feature annotation.</text>
</comment>
<dbReference type="InterPro" id="IPR031168">
    <property type="entry name" value="G_TrmE"/>
</dbReference>
<dbReference type="SUPFAM" id="SSF52540">
    <property type="entry name" value="P-loop containing nucleoside triphosphate hydrolases"/>
    <property type="match status" value="1"/>
</dbReference>
<dbReference type="InterPro" id="IPR005225">
    <property type="entry name" value="Small_GTP-bd"/>
</dbReference>
<comment type="function">
    <text evidence="6">Exhibits a very high intrinsic GTPase hydrolysis rate. Involved in the addition of a carboxymethylaminomethyl (cmnm) group at the wobble position (U34) of certain tRNAs, forming tRNA-cmnm(5)s(2)U34.</text>
</comment>
<sequence length="461" mass="47593">MRALVQQNGTIAAIATPPGVGGIAVVRISGSGAYSVAEAVFRPKNPNKSLRAASGYTALFGHFVEDGALCDEVVALCFRAPHSYTGEDVVELSCHGGSAVSARLLRACCAAGAAPAGPGEFTKRAFLSGRISLTQAEAVMDLINATSRQAAAAAAAAMEGALYAKIKSVQENLVSLAGHIAAYTDYPEEDVPELSMGALEASLGCAKAALDKLIAGYDAGAVLRRGVDTAIIGSPNVGKSTLLNLLSGFERAIVTPVAGTTRDVVEQEIQLAGVRLLLADTAGIRDTDDLVEAEGIRRSYRHLERAGLVLAVFDGSAPLSPADLSLAEKCAGRPAVAILNKTDLPQQADEESLRPYFSTVVNISAKDAAFLPAVEQAVTDALHLAEADPDAGLLANERQLAAARTAQAALADALEAVNGGYTLDAAGVCVDDALRALYELTGENAGDDVIDEVFSRFCVGK</sequence>
<dbReference type="InterPro" id="IPR004520">
    <property type="entry name" value="GTPase_MnmE"/>
</dbReference>
<evidence type="ECO:0000313" key="11">
    <source>
        <dbReference type="EMBL" id="MTS28486.1"/>
    </source>
</evidence>
<dbReference type="RefSeq" id="WP_009323692.1">
    <property type="nucleotide sequence ID" value="NZ_CATXDA010000036.1"/>
</dbReference>
<feature type="binding site" evidence="6">
    <location>
        <position position="91"/>
    </location>
    <ligand>
        <name>(6S)-5-formyl-5,6,7,8-tetrahydrofolate</name>
        <dbReference type="ChEBI" id="CHEBI:57457"/>
    </ligand>
</feature>
<keyword evidence="6" id="KW-0378">Hydrolase</keyword>
<dbReference type="EC" id="3.6.-.-" evidence="6"/>
<evidence type="ECO:0000313" key="10">
    <source>
        <dbReference type="EMBL" id="KUE76033.1"/>
    </source>
</evidence>
<dbReference type="Gene3D" id="1.20.120.430">
    <property type="entry name" value="tRNA modification GTPase MnmE domain 2"/>
    <property type="match status" value="1"/>
</dbReference>
<dbReference type="InterPro" id="IPR027368">
    <property type="entry name" value="MnmE_dom2"/>
</dbReference>
<accession>A0A0W7TQC9</accession>
<comment type="subcellular location">
    <subcellularLocation>
        <location evidence="6">Cytoplasm</location>
    </subcellularLocation>
</comment>
<feature type="binding site" evidence="6">
    <location>
        <position position="27"/>
    </location>
    <ligand>
        <name>(6S)-5-formyl-5,6,7,8-tetrahydrofolate</name>
        <dbReference type="ChEBI" id="CHEBI:57457"/>
    </ligand>
</feature>
<reference evidence="10 13" key="2">
    <citation type="submission" date="2015-10" db="EMBL/GenBank/DDBJ databases">
        <title>A novel member of the family Ruminococcaceae isolated from human faeces.</title>
        <authorList>
            <person name="Shkoporov A.N."/>
            <person name="Chaplin A.V."/>
            <person name="Motuzova O.V."/>
            <person name="Kafarskaia L.I."/>
            <person name="Efimov B.A."/>
        </authorList>
    </citation>
    <scope>NUCLEOTIDE SEQUENCE [LARGE SCALE GENOMIC DNA]</scope>
    <source>
        <strain evidence="10 13">668</strain>
    </source>
</reference>
<reference evidence="9" key="1">
    <citation type="submission" date="2015-02" db="EMBL/GenBank/DDBJ databases">
        <title>A novel member of the family Ruminococcaceae isolated from human feces.</title>
        <authorList>
            <person name="Shkoporov A.N."/>
            <person name="Chaplin A.V."/>
            <person name="Motuzova O.V."/>
            <person name="Kafarskaia L.I."/>
            <person name="Khokhlova E.V."/>
            <person name="Efimov B.A."/>
        </authorList>
    </citation>
    <scope>NUCLEOTIDE SEQUENCE [LARGE SCALE GENOMIC DNA]</scope>
    <source>
        <strain evidence="9">585-1</strain>
    </source>
</reference>
<evidence type="ECO:0000256" key="1">
    <source>
        <dbReference type="ARBA" id="ARBA00011043"/>
    </source>
</evidence>
<dbReference type="Pfam" id="PF10396">
    <property type="entry name" value="TrmE_N"/>
    <property type="match status" value="1"/>
</dbReference>
<dbReference type="NCBIfam" id="TIGR00231">
    <property type="entry name" value="small_GTP"/>
    <property type="match status" value="1"/>
</dbReference>
<dbReference type="PATRIC" id="fig|1550024.3.peg.2113"/>
<feature type="binding site" evidence="6">
    <location>
        <position position="130"/>
    </location>
    <ligand>
        <name>(6S)-5-formyl-5,6,7,8-tetrahydrofolate</name>
        <dbReference type="ChEBI" id="CHEBI:57457"/>
    </ligand>
</feature>
<feature type="binding site" evidence="6">
    <location>
        <position position="257"/>
    </location>
    <ligand>
        <name>K(+)</name>
        <dbReference type="ChEBI" id="CHEBI:29103"/>
    </ligand>
</feature>
<dbReference type="GO" id="GO:0005829">
    <property type="term" value="C:cytosol"/>
    <property type="evidence" value="ECO:0007669"/>
    <property type="project" value="TreeGrafter"/>
</dbReference>
<reference evidence="11 14" key="3">
    <citation type="journal article" date="2019" name="Nat. Med.">
        <title>A library of human gut bacterial isolates paired with longitudinal multiomics data enables mechanistic microbiome research.</title>
        <authorList>
            <person name="Poyet M."/>
            <person name="Groussin M."/>
            <person name="Gibbons S.M."/>
            <person name="Avila-Pacheco J."/>
            <person name="Jiang X."/>
            <person name="Kearney S.M."/>
            <person name="Perrotta A.R."/>
            <person name="Berdy B."/>
            <person name="Zhao S."/>
            <person name="Lieberman T.D."/>
            <person name="Swanson P.K."/>
            <person name="Smith M."/>
            <person name="Roesemann S."/>
            <person name="Alexander J.E."/>
            <person name="Rich S.A."/>
            <person name="Livny J."/>
            <person name="Vlamakis H."/>
            <person name="Clish C."/>
            <person name="Bullock K."/>
            <person name="Deik A."/>
            <person name="Scott J."/>
            <person name="Pierce K.A."/>
            <person name="Xavier R.J."/>
            <person name="Alm E.J."/>
        </authorList>
    </citation>
    <scope>NUCLEOTIDE SEQUENCE [LARGE SCALE GENOMIC DNA]</scope>
    <source>
        <strain evidence="11 14">BIOML-A4</strain>
    </source>
</reference>
<dbReference type="Pfam" id="PF12631">
    <property type="entry name" value="MnmE_helical"/>
    <property type="match status" value="1"/>
</dbReference>
<dbReference type="InterPro" id="IPR018948">
    <property type="entry name" value="GTP-bd_TrmE_N"/>
</dbReference>
<comment type="subunit">
    <text evidence="6">Homodimer. Heterotetramer of two MnmE and two MnmG subunits.</text>
</comment>
<dbReference type="GO" id="GO:0002098">
    <property type="term" value="P:tRNA wobble uridine modification"/>
    <property type="evidence" value="ECO:0007669"/>
    <property type="project" value="TreeGrafter"/>
</dbReference>
<keyword evidence="3 6" id="KW-0547">Nucleotide-binding</keyword>
<feature type="binding site" evidence="6">
    <location>
        <position position="240"/>
    </location>
    <ligand>
        <name>Mg(2+)</name>
        <dbReference type="ChEBI" id="CHEBI:18420"/>
    </ligand>
</feature>
<feature type="binding site" evidence="6">
    <location>
        <position position="461"/>
    </location>
    <ligand>
        <name>(6S)-5-formyl-5,6,7,8-tetrahydrofolate</name>
        <dbReference type="ChEBI" id="CHEBI:57457"/>
    </ligand>
</feature>
<dbReference type="PROSITE" id="PS51709">
    <property type="entry name" value="G_TRME"/>
    <property type="match status" value="1"/>
</dbReference>
<dbReference type="Pfam" id="PF01926">
    <property type="entry name" value="MMR_HSR1"/>
    <property type="match status" value="1"/>
</dbReference>
<dbReference type="NCBIfam" id="TIGR00450">
    <property type="entry name" value="mnmE_trmE_thdF"/>
    <property type="match status" value="1"/>
</dbReference>
<feature type="domain" description="TrmE-type G" evidence="8">
    <location>
        <begin position="226"/>
        <end position="383"/>
    </location>
</feature>
<feature type="binding site" evidence="6">
    <location>
        <begin position="236"/>
        <end position="241"/>
    </location>
    <ligand>
        <name>GTP</name>
        <dbReference type="ChEBI" id="CHEBI:37565"/>
    </ligand>
</feature>
<feature type="binding site" evidence="6">
    <location>
        <position position="260"/>
    </location>
    <ligand>
        <name>K(+)</name>
        <dbReference type="ChEBI" id="CHEBI:29103"/>
    </ligand>
</feature>
<dbReference type="HAMAP" id="MF_00379">
    <property type="entry name" value="GTPase_MnmE"/>
    <property type="match status" value="1"/>
</dbReference>
<dbReference type="Proteomes" id="UP000472755">
    <property type="component" value="Unassembled WGS sequence"/>
</dbReference>
<comment type="cofactor">
    <cofactor evidence="6">
        <name>K(+)</name>
        <dbReference type="ChEBI" id="CHEBI:29103"/>
    </cofactor>
    <text evidence="6">Binds 1 potassium ion per subunit.</text>
</comment>
<dbReference type="InterPro" id="IPR027266">
    <property type="entry name" value="TrmE/GcvT-like"/>
</dbReference>
<dbReference type="GO" id="GO:0030488">
    <property type="term" value="P:tRNA methylation"/>
    <property type="evidence" value="ECO:0007669"/>
    <property type="project" value="TreeGrafter"/>
</dbReference>
<evidence type="ECO:0000256" key="2">
    <source>
        <dbReference type="ARBA" id="ARBA00022694"/>
    </source>
</evidence>
<keyword evidence="2 6" id="KW-0819">tRNA processing</keyword>
<feature type="binding site" evidence="6">
    <location>
        <position position="255"/>
    </location>
    <ligand>
        <name>K(+)</name>
        <dbReference type="ChEBI" id="CHEBI:29103"/>
    </ligand>
</feature>
<dbReference type="GeneID" id="42856778"/>
<feature type="binding site" evidence="6">
    <location>
        <begin position="255"/>
        <end position="261"/>
    </location>
    <ligand>
        <name>GTP</name>
        <dbReference type="ChEBI" id="CHEBI:37565"/>
    </ligand>
</feature>
<evidence type="ECO:0000313" key="13">
    <source>
        <dbReference type="Proteomes" id="UP000053433"/>
    </source>
</evidence>
<dbReference type="EMBL" id="JXXK01000011">
    <property type="protein sequence ID" value="KJF39942.1"/>
    <property type="molecule type" value="Genomic_DNA"/>
</dbReference>
<dbReference type="PANTHER" id="PTHR42714">
    <property type="entry name" value="TRNA MODIFICATION GTPASE GTPBP3"/>
    <property type="match status" value="1"/>
</dbReference>
<evidence type="ECO:0000256" key="7">
    <source>
        <dbReference type="RuleBase" id="RU003313"/>
    </source>
</evidence>
<dbReference type="GO" id="GO:0046872">
    <property type="term" value="F:metal ion binding"/>
    <property type="evidence" value="ECO:0007669"/>
    <property type="project" value="UniProtKB-KW"/>
</dbReference>
<proteinExistence type="inferred from homology"/>
<dbReference type="Proteomes" id="UP000053433">
    <property type="component" value="Unassembled WGS sequence"/>
</dbReference>
<dbReference type="EMBL" id="LMUA01000013">
    <property type="protein sequence ID" value="KUE76033.1"/>
    <property type="molecule type" value="Genomic_DNA"/>
</dbReference>
<gene>
    <name evidence="6 11" type="primary">mnmE</name>
    <name evidence="6" type="synonym">trmE</name>
    <name evidence="10" type="ORF">ASJ35_10680</name>
    <name evidence="11" type="ORF">GMD59_14505</name>
    <name evidence="9" type="ORF">TQ39_09290</name>
</gene>
<keyword evidence="6" id="KW-0460">Magnesium</keyword>
<evidence type="ECO:0000259" key="8">
    <source>
        <dbReference type="PROSITE" id="PS51709"/>
    </source>
</evidence>
<dbReference type="Proteomes" id="UP000032483">
    <property type="component" value="Unassembled WGS sequence"/>
</dbReference>
<feature type="binding site" evidence="6">
    <location>
        <position position="236"/>
    </location>
    <ligand>
        <name>K(+)</name>
        <dbReference type="ChEBI" id="CHEBI:29103"/>
    </ligand>
</feature>
<dbReference type="GO" id="GO:0003924">
    <property type="term" value="F:GTPase activity"/>
    <property type="evidence" value="ECO:0007669"/>
    <property type="project" value="UniProtKB-UniRule"/>
</dbReference>
<evidence type="ECO:0000256" key="5">
    <source>
        <dbReference type="ARBA" id="ARBA00023134"/>
    </source>
</evidence>
<keyword evidence="6" id="KW-0479">Metal-binding</keyword>
<dbReference type="Gene3D" id="3.30.1360.120">
    <property type="entry name" value="Probable tRNA modification gtpase trme, domain 1"/>
    <property type="match status" value="1"/>
</dbReference>
<keyword evidence="4 6" id="KW-0630">Potassium</keyword>
<dbReference type="PANTHER" id="PTHR42714:SF2">
    <property type="entry name" value="TRNA MODIFICATION GTPASE GTPBP3, MITOCHONDRIAL"/>
    <property type="match status" value="1"/>
</dbReference>
<keyword evidence="5 6" id="KW-0342">GTP-binding</keyword>
<comment type="caution">
    <text evidence="9">The sequence shown here is derived from an EMBL/GenBank/DDBJ whole genome shotgun (WGS) entry which is preliminary data.</text>
</comment>
<evidence type="ECO:0000313" key="9">
    <source>
        <dbReference type="EMBL" id="KJF39942.1"/>
    </source>
</evidence>
<dbReference type="SUPFAM" id="SSF103025">
    <property type="entry name" value="Folate-binding domain"/>
    <property type="match status" value="1"/>
</dbReference>
<keyword evidence="6" id="KW-0963">Cytoplasm</keyword>
<dbReference type="InterPro" id="IPR027417">
    <property type="entry name" value="P-loop_NTPase"/>
</dbReference>
<evidence type="ECO:0000256" key="4">
    <source>
        <dbReference type="ARBA" id="ARBA00022958"/>
    </source>
</evidence>
<comment type="similarity">
    <text evidence="1 6 7">Belongs to the TRAFAC class TrmE-Era-EngA-EngB-Septin-like GTPase superfamily. TrmE GTPase family.</text>
</comment>
<evidence type="ECO:0000313" key="12">
    <source>
        <dbReference type="Proteomes" id="UP000032483"/>
    </source>
</evidence>
<dbReference type="InterPro" id="IPR025867">
    <property type="entry name" value="MnmE_helical"/>
</dbReference>
<protein>
    <recommendedName>
        <fullName evidence="6">tRNA modification GTPase MnmE</fullName>
        <ecNumber evidence="6">3.6.-.-</ecNumber>
    </recommendedName>
</protein>
<feature type="binding site" evidence="6">
    <location>
        <begin position="280"/>
        <end position="283"/>
    </location>
    <ligand>
        <name>GTP</name>
        <dbReference type="ChEBI" id="CHEBI:37565"/>
    </ligand>
</feature>
<name>A0A0D8IZ42_9FIRM</name>
<feature type="binding site" evidence="6">
    <location>
        <position position="261"/>
    </location>
    <ligand>
        <name>Mg(2+)</name>
        <dbReference type="ChEBI" id="CHEBI:18420"/>
    </ligand>
</feature>
<organism evidence="9 12">
    <name type="scientific">Ruthenibacterium lactatiformans</name>
    <dbReference type="NCBI Taxonomy" id="1550024"/>
    <lineage>
        <taxon>Bacteria</taxon>
        <taxon>Bacillati</taxon>
        <taxon>Bacillota</taxon>
        <taxon>Clostridia</taxon>
        <taxon>Eubacteriales</taxon>
        <taxon>Oscillospiraceae</taxon>
        <taxon>Ruthenibacterium</taxon>
    </lineage>
</organism>
<dbReference type="CDD" id="cd14858">
    <property type="entry name" value="TrmE_N"/>
    <property type="match status" value="1"/>
</dbReference>
<keyword evidence="12" id="KW-1185">Reference proteome</keyword>